<reference evidence="2" key="1">
    <citation type="journal article" date="2021" name="bioRxiv">
        <title>Whole Genome Assembly and Annotation of Northern Wild Rice, Zizania palustris L., Supports a Whole Genome Duplication in the Zizania Genus.</title>
        <authorList>
            <person name="Haas M."/>
            <person name="Kono T."/>
            <person name="Macchietto M."/>
            <person name="Millas R."/>
            <person name="McGilp L."/>
            <person name="Shao M."/>
            <person name="Duquette J."/>
            <person name="Hirsch C.N."/>
            <person name="Kimball J."/>
        </authorList>
    </citation>
    <scope>NUCLEOTIDE SEQUENCE</scope>
    <source>
        <tissue evidence="2">Fresh leaf tissue</tissue>
    </source>
</reference>
<proteinExistence type="predicted"/>
<organism evidence="2 3">
    <name type="scientific">Zizania palustris</name>
    <name type="common">Northern wild rice</name>
    <dbReference type="NCBI Taxonomy" id="103762"/>
    <lineage>
        <taxon>Eukaryota</taxon>
        <taxon>Viridiplantae</taxon>
        <taxon>Streptophyta</taxon>
        <taxon>Embryophyta</taxon>
        <taxon>Tracheophyta</taxon>
        <taxon>Spermatophyta</taxon>
        <taxon>Magnoliopsida</taxon>
        <taxon>Liliopsida</taxon>
        <taxon>Poales</taxon>
        <taxon>Poaceae</taxon>
        <taxon>BOP clade</taxon>
        <taxon>Oryzoideae</taxon>
        <taxon>Oryzeae</taxon>
        <taxon>Zizaniinae</taxon>
        <taxon>Zizania</taxon>
    </lineage>
</organism>
<comment type="caution">
    <text evidence="2">The sequence shown here is derived from an EMBL/GenBank/DDBJ whole genome shotgun (WGS) entry which is preliminary data.</text>
</comment>
<evidence type="ECO:0000313" key="3">
    <source>
        <dbReference type="Proteomes" id="UP000729402"/>
    </source>
</evidence>
<dbReference type="AlphaFoldDB" id="A0A8J5WUR2"/>
<keyword evidence="3" id="KW-1185">Reference proteome</keyword>
<evidence type="ECO:0000256" key="1">
    <source>
        <dbReference type="SAM" id="SignalP"/>
    </source>
</evidence>
<protein>
    <submittedName>
        <fullName evidence="2">Uncharacterized protein</fullName>
    </submittedName>
</protein>
<gene>
    <name evidence="2" type="ORF">GUJ93_ZPchr0012g20779</name>
</gene>
<evidence type="ECO:0000313" key="2">
    <source>
        <dbReference type="EMBL" id="KAG8095029.1"/>
    </source>
</evidence>
<dbReference type="Proteomes" id="UP000729402">
    <property type="component" value="Unassembled WGS sequence"/>
</dbReference>
<dbReference type="EMBL" id="JAAALK010000080">
    <property type="protein sequence ID" value="KAG8095029.1"/>
    <property type="molecule type" value="Genomic_DNA"/>
</dbReference>
<feature type="chain" id="PRO_5035273133" evidence="1">
    <location>
        <begin position="22"/>
        <end position="85"/>
    </location>
</feature>
<keyword evidence="1" id="KW-0732">Signal</keyword>
<sequence length="85" mass="9784">MSASLFYIKFIIVVVIDIHSCFECGDLDDFIADFPKWNTHKKGNDGGSYDSNKHNGSDKYTFTIGKPKKKLFQKALKDYMLKNKK</sequence>
<feature type="signal peptide" evidence="1">
    <location>
        <begin position="1"/>
        <end position="21"/>
    </location>
</feature>
<reference evidence="2" key="2">
    <citation type="submission" date="2021-02" db="EMBL/GenBank/DDBJ databases">
        <authorList>
            <person name="Kimball J.A."/>
            <person name="Haas M.W."/>
            <person name="Macchietto M."/>
            <person name="Kono T."/>
            <person name="Duquette J."/>
            <person name="Shao M."/>
        </authorList>
    </citation>
    <scope>NUCLEOTIDE SEQUENCE</scope>
    <source>
        <tissue evidence="2">Fresh leaf tissue</tissue>
    </source>
</reference>
<dbReference type="OrthoDB" id="718237at2759"/>
<accession>A0A8J5WUR2</accession>
<name>A0A8J5WUR2_ZIZPA</name>